<keyword evidence="6" id="KW-1185">Reference proteome</keyword>
<dbReference type="Pfam" id="PF18962">
    <property type="entry name" value="Por_Secre_tail"/>
    <property type="match status" value="1"/>
</dbReference>
<dbReference type="InterPro" id="IPR011519">
    <property type="entry name" value="UnbV_ASPIC"/>
</dbReference>
<feature type="signal peptide" evidence="2">
    <location>
        <begin position="1"/>
        <end position="18"/>
    </location>
</feature>
<dbReference type="InterPro" id="IPR026444">
    <property type="entry name" value="Secre_tail"/>
</dbReference>
<dbReference type="InterPro" id="IPR028994">
    <property type="entry name" value="Integrin_alpha_N"/>
</dbReference>
<dbReference type="PANTHER" id="PTHR46580">
    <property type="entry name" value="SENSOR KINASE-RELATED"/>
    <property type="match status" value="1"/>
</dbReference>
<evidence type="ECO:0000256" key="2">
    <source>
        <dbReference type="SAM" id="SignalP"/>
    </source>
</evidence>
<dbReference type="PANTHER" id="PTHR46580:SF4">
    <property type="entry name" value="ATP_GTP-BINDING PROTEIN"/>
    <property type="match status" value="1"/>
</dbReference>
<evidence type="ECO:0000313" key="6">
    <source>
        <dbReference type="Proteomes" id="UP000712080"/>
    </source>
</evidence>
<keyword evidence="1 2" id="KW-0732">Signal</keyword>
<dbReference type="EMBL" id="JAAMPU010000104">
    <property type="protein sequence ID" value="NMH28124.1"/>
    <property type="molecule type" value="Genomic_DNA"/>
</dbReference>
<dbReference type="RefSeq" id="WP_169527231.1">
    <property type="nucleotide sequence ID" value="NZ_JAAMPU010000104.1"/>
</dbReference>
<accession>A0A972JFM3</accession>
<dbReference type="InterPro" id="IPR013517">
    <property type="entry name" value="FG-GAP"/>
</dbReference>
<proteinExistence type="predicted"/>
<sequence length="546" mass="58409">MKKLYILALLAAGLPSMGQTVSFTQTPLGGSTAYNPCVVDMNGDYLDDVVSVGTNQLKVWKQQASGGFVLSTYAVTGLGLGFASPDWSVAAGDFDANGYCDLVLGNGSRVSVLKANADGTGYALSSYPQNIFTQRTNFVDIDNDGNLDLWACHDVAQSHAYRNDGAGNLVFDTTLMPTLAVGGNYASIWADIDSDGHIDMYLAKCRAGAPVNDPQRVNLYYHNNGNGTYTEMAAAAGINDGSQSWSTAVEDFDNDGDMDLLLSNVGSSEGNDHNKFYRNNGDGTFTDIYATTGIQDVVGSWELQAADFNNDGFVDFLWENSTNLYLNNGDNTFTGYDLPFGQGAFGDLNNDGFMDVQTGNNIYMNDGNANKWVKVTLEGNESNLEGIGARVEIYGAWGKQIRDIRSGQGFSNMSTLNAHFGIGSATAITKVVVRWPSGIVDEILNPSTNSTVHVVEGTSPPLSVEQSAVAAFTISPNPTKDMLFLTKGSELFNGAKAEVFDLGGRSVMHADVNGSILSVSKLSIGTYVLKLTDANGNVFTQKFIKE</sequence>
<dbReference type="AlphaFoldDB" id="A0A972JFM3"/>
<evidence type="ECO:0000259" key="4">
    <source>
        <dbReference type="Pfam" id="PF18962"/>
    </source>
</evidence>
<dbReference type="Pfam" id="PF13517">
    <property type="entry name" value="FG-GAP_3"/>
    <property type="match status" value="4"/>
</dbReference>
<dbReference type="Gene3D" id="2.130.10.130">
    <property type="entry name" value="Integrin alpha, N-terminal"/>
    <property type="match status" value="2"/>
</dbReference>
<dbReference type="SUPFAM" id="SSF69318">
    <property type="entry name" value="Integrin alpha N-terminal domain"/>
    <property type="match status" value="1"/>
</dbReference>
<dbReference type="NCBIfam" id="TIGR04183">
    <property type="entry name" value="Por_Secre_tail"/>
    <property type="match status" value="1"/>
</dbReference>
<feature type="chain" id="PRO_5038020364" evidence="2">
    <location>
        <begin position="19"/>
        <end position="546"/>
    </location>
</feature>
<evidence type="ECO:0000313" key="5">
    <source>
        <dbReference type="EMBL" id="NMH28124.1"/>
    </source>
</evidence>
<protein>
    <submittedName>
        <fullName evidence="5">T9SS type A sorting domain-containing protein</fullName>
    </submittedName>
</protein>
<comment type="caution">
    <text evidence="5">The sequence shown here is derived from an EMBL/GenBank/DDBJ whole genome shotgun (WGS) entry which is preliminary data.</text>
</comment>
<name>A0A972JFM3_9FLAO</name>
<organism evidence="5 6">
    <name type="scientific">Flavobacterium silvaticum</name>
    <dbReference type="NCBI Taxonomy" id="1852020"/>
    <lineage>
        <taxon>Bacteria</taxon>
        <taxon>Pseudomonadati</taxon>
        <taxon>Bacteroidota</taxon>
        <taxon>Flavobacteriia</taxon>
        <taxon>Flavobacteriales</taxon>
        <taxon>Flavobacteriaceae</taxon>
        <taxon>Flavobacterium</taxon>
    </lineage>
</organism>
<evidence type="ECO:0000256" key="1">
    <source>
        <dbReference type="ARBA" id="ARBA00022729"/>
    </source>
</evidence>
<feature type="domain" description="ASPIC/UnbV" evidence="3">
    <location>
        <begin position="386"/>
        <end position="452"/>
    </location>
</feature>
<dbReference type="Proteomes" id="UP000712080">
    <property type="component" value="Unassembled WGS sequence"/>
</dbReference>
<dbReference type="Pfam" id="PF07593">
    <property type="entry name" value="UnbV_ASPIC"/>
    <property type="match status" value="1"/>
</dbReference>
<evidence type="ECO:0000259" key="3">
    <source>
        <dbReference type="Pfam" id="PF07593"/>
    </source>
</evidence>
<feature type="domain" description="Secretion system C-terminal sorting" evidence="4">
    <location>
        <begin position="474"/>
        <end position="544"/>
    </location>
</feature>
<gene>
    <name evidence="5" type="ORF">G6047_08770</name>
</gene>
<reference evidence="5" key="1">
    <citation type="submission" date="2020-02" db="EMBL/GenBank/DDBJ databases">
        <title>Flavobacterium sp. genome.</title>
        <authorList>
            <person name="Jung H.S."/>
            <person name="Baek J.H."/>
            <person name="Jeon C.O."/>
        </authorList>
    </citation>
    <scope>NUCLEOTIDE SEQUENCE</scope>
    <source>
        <strain evidence="5">SE-s28</strain>
    </source>
</reference>